<feature type="domain" description="HTH araC/xylS-type" evidence="4">
    <location>
        <begin position="164"/>
        <end position="262"/>
    </location>
</feature>
<evidence type="ECO:0000313" key="6">
    <source>
        <dbReference type="Proteomes" id="UP000014155"/>
    </source>
</evidence>
<evidence type="ECO:0000259" key="4">
    <source>
        <dbReference type="PROSITE" id="PS01124"/>
    </source>
</evidence>
<organism evidence="5 6">
    <name type="scientific">Ruminiclostridium cellobioparum subsp. termitidis CT1112</name>
    <dbReference type="NCBI Taxonomy" id="1195236"/>
    <lineage>
        <taxon>Bacteria</taxon>
        <taxon>Bacillati</taxon>
        <taxon>Bacillota</taxon>
        <taxon>Clostridia</taxon>
        <taxon>Eubacteriales</taxon>
        <taxon>Oscillospiraceae</taxon>
        <taxon>Ruminiclostridium</taxon>
    </lineage>
</organism>
<dbReference type="InterPro" id="IPR018060">
    <property type="entry name" value="HTH_AraC"/>
</dbReference>
<dbReference type="RefSeq" id="WP_004628153.1">
    <property type="nucleotide sequence ID" value="NZ_AORV01000052.1"/>
</dbReference>
<dbReference type="InterPro" id="IPR020449">
    <property type="entry name" value="Tscrpt_reg_AraC-type_HTH"/>
</dbReference>
<dbReference type="PROSITE" id="PS00041">
    <property type="entry name" value="HTH_ARAC_FAMILY_1"/>
    <property type="match status" value="1"/>
</dbReference>
<dbReference type="PANTHER" id="PTHR43280:SF28">
    <property type="entry name" value="HTH-TYPE TRANSCRIPTIONAL ACTIVATOR RHAS"/>
    <property type="match status" value="1"/>
</dbReference>
<dbReference type="PANTHER" id="PTHR43280">
    <property type="entry name" value="ARAC-FAMILY TRANSCRIPTIONAL REGULATOR"/>
    <property type="match status" value="1"/>
</dbReference>
<dbReference type="eggNOG" id="COG2207">
    <property type="taxonomic scope" value="Bacteria"/>
</dbReference>
<dbReference type="PRINTS" id="PR00032">
    <property type="entry name" value="HTHARAC"/>
</dbReference>
<dbReference type="PROSITE" id="PS01124">
    <property type="entry name" value="HTH_ARAC_FAMILY_2"/>
    <property type="match status" value="1"/>
</dbReference>
<evidence type="ECO:0000256" key="1">
    <source>
        <dbReference type="ARBA" id="ARBA00023015"/>
    </source>
</evidence>
<dbReference type="Proteomes" id="UP000014155">
    <property type="component" value="Unassembled WGS sequence"/>
</dbReference>
<sequence>MYPYYETISTREPDGFTIIFEENFTFPAHLHSHMEFVYILEGEVTVWVNDIRKDLEKGDIAVCFPNDIHSYNSSAPSKLMILIFSPDIIRGYLSERTGKTLEYPFFEKGSFGDDINILLDMIVAENSGNRNEYVVKGLLYTIFGKLDRIFVFKDGRQLHDTTIQKLLRYIGSHFNENITLDSIAKDLGFSKFHISRLFNSKIGEQFNDYVNKLRVNMAQSLLTGTDSSISNIALECGFESIRNFNRVFKAYSSMTPKEFRSSRKR</sequence>
<protein>
    <submittedName>
        <fullName evidence="5">AraC family transcriptional regulator</fullName>
    </submittedName>
</protein>
<dbReference type="InterPro" id="IPR037923">
    <property type="entry name" value="HTH-like"/>
</dbReference>
<dbReference type="AlphaFoldDB" id="S0FGH8"/>
<keyword evidence="6" id="KW-1185">Reference proteome</keyword>
<dbReference type="InterPro" id="IPR018062">
    <property type="entry name" value="HTH_AraC-typ_CS"/>
</dbReference>
<dbReference type="Pfam" id="PF12833">
    <property type="entry name" value="HTH_18"/>
    <property type="match status" value="1"/>
</dbReference>
<dbReference type="EMBL" id="AORV01000052">
    <property type="protein sequence ID" value="EMS70565.1"/>
    <property type="molecule type" value="Genomic_DNA"/>
</dbReference>
<dbReference type="PATRIC" id="fig|1195236.3.peg.3913"/>
<keyword evidence="1" id="KW-0805">Transcription regulation</keyword>
<evidence type="ECO:0000256" key="2">
    <source>
        <dbReference type="ARBA" id="ARBA00023125"/>
    </source>
</evidence>
<dbReference type="Pfam" id="PF02311">
    <property type="entry name" value="AraC_binding"/>
    <property type="match status" value="1"/>
</dbReference>
<dbReference type="STRING" id="1195236.CTER_3695"/>
<comment type="caution">
    <text evidence="5">The sequence shown here is derived from an EMBL/GenBank/DDBJ whole genome shotgun (WGS) entry which is preliminary data.</text>
</comment>
<evidence type="ECO:0000256" key="3">
    <source>
        <dbReference type="ARBA" id="ARBA00023163"/>
    </source>
</evidence>
<dbReference type="InterPro" id="IPR003313">
    <property type="entry name" value="AraC-bd"/>
</dbReference>
<dbReference type="Gene3D" id="1.10.10.60">
    <property type="entry name" value="Homeodomain-like"/>
    <property type="match status" value="2"/>
</dbReference>
<dbReference type="InterPro" id="IPR009057">
    <property type="entry name" value="Homeodomain-like_sf"/>
</dbReference>
<name>S0FGH8_RUMCE</name>
<dbReference type="InterPro" id="IPR014710">
    <property type="entry name" value="RmlC-like_jellyroll"/>
</dbReference>
<keyword evidence="3" id="KW-0804">Transcription</keyword>
<dbReference type="Gene3D" id="2.60.120.10">
    <property type="entry name" value="Jelly Rolls"/>
    <property type="match status" value="1"/>
</dbReference>
<accession>S0FGH8</accession>
<dbReference type="GO" id="GO:0003700">
    <property type="term" value="F:DNA-binding transcription factor activity"/>
    <property type="evidence" value="ECO:0007669"/>
    <property type="project" value="InterPro"/>
</dbReference>
<evidence type="ECO:0000313" key="5">
    <source>
        <dbReference type="EMBL" id="EMS70565.1"/>
    </source>
</evidence>
<reference evidence="5 6" key="1">
    <citation type="journal article" date="2013" name="Genome Announc.">
        <title>Draft Genome Sequence of the Cellulolytic, Mesophilic, Anaerobic Bacterium Clostridium termitidis Strain CT1112 (DSM 5398).</title>
        <authorList>
            <person name="Lal S."/>
            <person name="Ramachandran U."/>
            <person name="Zhang X."/>
            <person name="Munir R."/>
            <person name="Sparling R."/>
            <person name="Levin D.B."/>
        </authorList>
    </citation>
    <scope>NUCLEOTIDE SEQUENCE [LARGE SCALE GENOMIC DNA]</scope>
    <source>
        <strain evidence="5 6">CT1112</strain>
    </source>
</reference>
<keyword evidence="2" id="KW-0238">DNA-binding</keyword>
<dbReference type="SUPFAM" id="SSF46689">
    <property type="entry name" value="Homeodomain-like"/>
    <property type="match status" value="2"/>
</dbReference>
<dbReference type="GO" id="GO:0043565">
    <property type="term" value="F:sequence-specific DNA binding"/>
    <property type="evidence" value="ECO:0007669"/>
    <property type="project" value="InterPro"/>
</dbReference>
<gene>
    <name evidence="5" type="ORF">CTER_3695</name>
</gene>
<proteinExistence type="predicted"/>
<dbReference type="SUPFAM" id="SSF51215">
    <property type="entry name" value="Regulatory protein AraC"/>
    <property type="match status" value="1"/>
</dbReference>
<dbReference type="SMART" id="SM00342">
    <property type="entry name" value="HTH_ARAC"/>
    <property type="match status" value="1"/>
</dbReference>